<feature type="transmembrane region" description="Helical" evidence="9">
    <location>
        <begin position="118"/>
        <end position="137"/>
    </location>
</feature>
<feature type="transmembrane region" description="Helical" evidence="9">
    <location>
        <begin position="360"/>
        <end position="382"/>
    </location>
</feature>
<evidence type="ECO:0000313" key="11">
    <source>
        <dbReference type="Proteomes" id="UP000007635"/>
    </source>
</evidence>
<dbReference type="GO" id="GO:0008518">
    <property type="term" value="F:folate:monoatomic anion antiporter activity"/>
    <property type="evidence" value="ECO:0007669"/>
    <property type="project" value="TreeGrafter"/>
</dbReference>
<dbReference type="PANTHER" id="PTHR10686">
    <property type="entry name" value="FOLATE TRANSPORTER"/>
    <property type="match status" value="1"/>
</dbReference>
<protein>
    <recommendedName>
        <fullName evidence="12">Solute carrier family 19 member 1</fullName>
    </recommendedName>
</protein>
<dbReference type="Gene3D" id="1.20.1250.20">
    <property type="entry name" value="MFS general substrate transporter like domains"/>
    <property type="match status" value="1"/>
</dbReference>
<evidence type="ECO:0000256" key="1">
    <source>
        <dbReference type="ARBA" id="ARBA00004141"/>
    </source>
</evidence>
<keyword evidence="4 9" id="KW-0812">Transmembrane</keyword>
<keyword evidence="6 7" id="KW-0472">Membrane</keyword>
<evidence type="ECO:0000256" key="6">
    <source>
        <dbReference type="ARBA" id="ARBA00023136"/>
    </source>
</evidence>
<dbReference type="GO" id="GO:0016323">
    <property type="term" value="C:basolateral plasma membrane"/>
    <property type="evidence" value="ECO:0007669"/>
    <property type="project" value="TreeGrafter"/>
</dbReference>
<feature type="transmembrane region" description="Helical" evidence="9">
    <location>
        <begin position="325"/>
        <end position="348"/>
    </location>
</feature>
<feature type="transmembrane region" description="Helical" evidence="9">
    <location>
        <begin position="144"/>
        <end position="165"/>
    </location>
</feature>
<feature type="transmembrane region" description="Helical" evidence="9">
    <location>
        <begin position="171"/>
        <end position="194"/>
    </location>
</feature>
<dbReference type="FunFam" id="1.20.1250.20:FF:000225">
    <property type="entry name" value="Solute carrier family 19 member 1"/>
    <property type="match status" value="1"/>
</dbReference>
<keyword evidence="3 7" id="KW-0813">Transport</keyword>
<dbReference type="GO" id="GO:0005542">
    <property type="term" value="F:folic acid binding"/>
    <property type="evidence" value="ECO:0007669"/>
    <property type="project" value="TreeGrafter"/>
</dbReference>
<dbReference type="Ensembl" id="ENSGACT00000019165.2">
    <property type="protein sequence ID" value="ENSGACP00000019127.2"/>
    <property type="gene ID" value="ENSGACG00000014498.2"/>
</dbReference>
<evidence type="ECO:0000256" key="8">
    <source>
        <dbReference type="SAM" id="MobiDB-lite"/>
    </source>
</evidence>
<comment type="subcellular location">
    <subcellularLocation>
        <location evidence="1 7">Membrane</location>
        <topology evidence="1 7">Multi-pass membrane protein</topology>
    </subcellularLocation>
</comment>
<evidence type="ECO:0000256" key="5">
    <source>
        <dbReference type="ARBA" id="ARBA00022989"/>
    </source>
</evidence>
<dbReference type="RefSeq" id="XP_040041696.1">
    <property type="nucleotide sequence ID" value="XM_040185762.1"/>
</dbReference>
<dbReference type="SUPFAM" id="SSF103473">
    <property type="entry name" value="MFS general substrate transporter"/>
    <property type="match status" value="1"/>
</dbReference>
<feature type="transmembrane region" description="Helical" evidence="9">
    <location>
        <begin position="414"/>
        <end position="436"/>
    </location>
</feature>
<name>G3PNE4_GASAC</name>
<dbReference type="NCBIfam" id="TIGR00806">
    <property type="entry name" value="rfc"/>
    <property type="match status" value="1"/>
</dbReference>
<dbReference type="RefSeq" id="XP_040041687.1">
    <property type="nucleotide sequence ID" value="XM_040185753.1"/>
</dbReference>
<dbReference type="AlphaFoldDB" id="G3PNE4"/>
<feature type="transmembrane region" description="Helical" evidence="9">
    <location>
        <begin position="389"/>
        <end position="408"/>
    </location>
</feature>
<dbReference type="GeneID" id="120824730"/>
<dbReference type="GeneTree" id="ENSGT00950000183022"/>
<proteinExistence type="inferred from homology"/>
<keyword evidence="5 9" id="KW-1133">Transmembrane helix</keyword>
<evidence type="ECO:0000256" key="3">
    <source>
        <dbReference type="ARBA" id="ARBA00022448"/>
    </source>
</evidence>
<evidence type="ECO:0000256" key="7">
    <source>
        <dbReference type="PIRNR" id="PIRNR028739"/>
    </source>
</evidence>
<evidence type="ECO:0000256" key="4">
    <source>
        <dbReference type="ARBA" id="ARBA00022692"/>
    </source>
</evidence>
<reference evidence="10 11" key="1">
    <citation type="journal article" date="2021" name="G3 (Bethesda)">
        <title>Improved contiguity of the threespine stickleback genome using long-read sequencing.</title>
        <authorList>
            <person name="Nath S."/>
            <person name="Shaw D.E."/>
            <person name="White M.A."/>
        </authorList>
    </citation>
    <scope>NUCLEOTIDE SEQUENCE [LARGE SCALE GENOMIC DNA]</scope>
    <source>
        <strain evidence="10 11">Lake Benthic</strain>
    </source>
</reference>
<dbReference type="PIRSF" id="PIRSF028739">
    <property type="entry name" value="Folate_carrier"/>
    <property type="match status" value="1"/>
</dbReference>
<organism evidence="10 11">
    <name type="scientific">Gasterosteus aculeatus aculeatus</name>
    <name type="common">three-spined stickleback</name>
    <dbReference type="NCBI Taxonomy" id="481459"/>
    <lineage>
        <taxon>Eukaryota</taxon>
        <taxon>Metazoa</taxon>
        <taxon>Chordata</taxon>
        <taxon>Craniata</taxon>
        <taxon>Vertebrata</taxon>
        <taxon>Euteleostomi</taxon>
        <taxon>Actinopterygii</taxon>
        <taxon>Neopterygii</taxon>
        <taxon>Teleostei</taxon>
        <taxon>Neoteleostei</taxon>
        <taxon>Acanthomorphata</taxon>
        <taxon>Eupercaria</taxon>
        <taxon>Perciformes</taxon>
        <taxon>Cottioidei</taxon>
        <taxon>Gasterosteales</taxon>
        <taxon>Gasterosteidae</taxon>
        <taxon>Gasterosteus</taxon>
    </lineage>
</organism>
<feature type="transmembrane region" description="Helical" evidence="9">
    <location>
        <begin position="448"/>
        <end position="471"/>
    </location>
</feature>
<dbReference type="RefSeq" id="XP_040041670.1">
    <property type="nucleotide sequence ID" value="XM_040185736.1"/>
</dbReference>
<evidence type="ECO:0008006" key="12">
    <source>
        <dbReference type="Google" id="ProtNLM"/>
    </source>
</evidence>
<dbReference type="PANTHER" id="PTHR10686:SF12">
    <property type="entry name" value="REDUCED FOLATE TRANSPORTER"/>
    <property type="match status" value="1"/>
</dbReference>
<dbReference type="InParanoid" id="G3PNE4"/>
<reference evidence="10" key="3">
    <citation type="submission" date="2025-09" db="UniProtKB">
        <authorList>
            <consortium name="Ensembl"/>
        </authorList>
    </citation>
    <scope>IDENTIFICATION</scope>
</reference>
<dbReference type="CTD" id="6573"/>
<reference evidence="10" key="2">
    <citation type="submission" date="2025-08" db="UniProtKB">
        <authorList>
            <consortium name="Ensembl"/>
        </authorList>
    </citation>
    <scope>IDENTIFICATION</scope>
</reference>
<sequence>MGKFHSASQSGPADDPAGSGDRSEGEEEETGQKPPASEDGGAHGDADVEMVASEGPSPPGGPSEEAAEPTKWKGAVIFLCFYGFMASIKPGEPFITPYLLSPEKNLTREQVTNEITPVLTYSYMAVLVPAFLLTDLLRYKPVLVIQGVSQVVIWIILLLCTSLLEMQFMEFFYGITMACRVAYSSYIFSLVSPALYQRVAGYSRSAVLLGVFTSSVLGQLLISFGEVSFYTLSAVSLGFVSFGLTLSVCLPWPKRSLFFNRARFREQKEAAALAAKSELDKMNPKEGAASSAAPSPCSASRWRDSVFVQMLLEVRNVARRPNLRLWSLWWVFNSTGYYLVLFYVHILWNKVYPATENKNVYNGGVEAASTLLSALTSFAAGYVKIRWDVWSELVIAVITALQAGLLLLMGTTDNIWVCYMAYVLFRGFYQFLVPIATFQIASSLTKELCALVFGINTFLGTILKSIINLIFSDRRGLALDVHSQFLVYFIYYTILTVVYFVCAAVVIVRHYRNQRRGGGGGDDLPAASTELRPVAAEAEPLSNGGGAKAQ</sequence>
<evidence type="ECO:0000313" key="10">
    <source>
        <dbReference type="Ensembl" id="ENSGACP00000019127.2"/>
    </source>
</evidence>
<comment type="similarity">
    <text evidence="2 7">Belongs to the reduced folate carrier (RFC) transporter (TC 2.A.48) family.</text>
</comment>
<keyword evidence="11" id="KW-1185">Reference proteome</keyword>
<dbReference type="RefSeq" id="XP_040041679.1">
    <property type="nucleotide sequence ID" value="XM_040185745.1"/>
</dbReference>
<feature type="transmembrane region" description="Helical" evidence="9">
    <location>
        <begin position="486"/>
        <end position="508"/>
    </location>
</feature>
<dbReference type="InterPro" id="IPR002666">
    <property type="entry name" value="Folate_carrier"/>
</dbReference>
<dbReference type="eggNOG" id="KOG3810">
    <property type="taxonomic scope" value="Eukaryota"/>
</dbReference>
<feature type="transmembrane region" description="Helical" evidence="9">
    <location>
        <begin position="206"/>
        <end position="224"/>
    </location>
</feature>
<dbReference type="GO" id="GO:0016324">
    <property type="term" value="C:apical plasma membrane"/>
    <property type="evidence" value="ECO:0007669"/>
    <property type="project" value="TreeGrafter"/>
</dbReference>
<dbReference type="InterPro" id="IPR036259">
    <property type="entry name" value="MFS_trans_sf"/>
</dbReference>
<dbReference type="Proteomes" id="UP000007635">
    <property type="component" value="Chromosome I"/>
</dbReference>
<accession>G3PNE4</accession>
<dbReference type="RefSeq" id="XP_040041662.1">
    <property type="nucleotide sequence ID" value="XM_040185728.1"/>
</dbReference>
<evidence type="ECO:0000256" key="9">
    <source>
        <dbReference type="SAM" id="Phobius"/>
    </source>
</evidence>
<dbReference type="STRING" id="69293.ENSGACP00000019127"/>
<evidence type="ECO:0000256" key="2">
    <source>
        <dbReference type="ARBA" id="ARBA00005773"/>
    </source>
</evidence>
<dbReference type="Pfam" id="PF01770">
    <property type="entry name" value="Folate_carrier"/>
    <property type="match status" value="1"/>
</dbReference>
<dbReference type="FunCoup" id="G3PNE4">
    <property type="interactions" value="45"/>
</dbReference>
<feature type="region of interest" description="Disordered" evidence="8">
    <location>
        <begin position="1"/>
        <end position="68"/>
    </location>
</feature>
<feature type="transmembrane region" description="Helical" evidence="9">
    <location>
        <begin position="230"/>
        <end position="253"/>
    </location>
</feature>
<dbReference type="OMA" id="MQFMELF"/>
<feature type="compositionally biased region" description="Polar residues" evidence="8">
    <location>
        <begin position="1"/>
        <end position="11"/>
    </location>
</feature>
<dbReference type="Bgee" id="ENSGACG00000014498">
    <property type="expression patterns" value="Expressed in liver and 12 other cell types or tissues"/>
</dbReference>
<dbReference type="KEGG" id="gat:120824730"/>
<dbReference type="GO" id="GO:0098838">
    <property type="term" value="P:folate transmembrane transport"/>
    <property type="evidence" value="ECO:0007669"/>
    <property type="project" value="TreeGrafter"/>
</dbReference>